<protein>
    <recommendedName>
        <fullName evidence="5">Radical SAM core domain-containing protein</fullName>
    </recommendedName>
</protein>
<evidence type="ECO:0000256" key="3">
    <source>
        <dbReference type="ARBA" id="ARBA00023004"/>
    </source>
</evidence>
<evidence type="ECO:0000313" key="6">
    <source>
        <dbReference type="EMBL" id="BCN32525.1"/>
    </source>
</evidence>
<name>A0A7R7EPV1_9FIRM</name>
<evidence type="ECO:0000256" key="2">
    <source>
        <dbReference type="ARBA" id="ARBA00022723"/>
    </source>
</evidence>
<evidence type="ECO:0000256" key="1">
    <source>
        <dbReference type="ARBA" id="ARBA00022691"/>
    </source>
</evidence>
<dbReference type="Gene3D" id="3.20.20.70">
    <property type="entry name" value="Aldolase class I"/>
    <property type="match status" value="1"/>
</dbReference>
<proteinExistence type="predicted"/>
<keyword evidence="4" id="KW-0411">Iron-sulfur</keyword>
<evidence type="ECO:0000259" key="5">
    <source>
        <dbReference type="Pfam" id="PF04055"/>
    </source>
</evidence>
<dbReference type="GO" id="GO:0051536">
    <property type="term" value="F:iron-sulfur cluster binding"/>
    <property type="evidence" value="ECO:0007669"/>
    <property type="project" value="UniProtKB-KW"/>
</dbReference>
<gene>
    <name evidence="6" type="ORF">bsdtb5_38200</name>
</gene>
<keyword evidence="7" id="KW-1185">Reference proteome</keyword>
<dbReference type="InterPro" id="IPR050377">
    <property type="entry name" value="Radical_SAM_PqqE_MftC-like"/>
</dbReference>
<evidence type="ECO:0000256" key="4">
    <source>
        <dbReference type="ARBA" id="ARBA00023014"/>
    </source>
</evidence>
<dbReference type="AlphaFoldDB" id="A0A7R7EPV1"/>
<dbReference type="PANTHER" id="PTHR11228">
    <property type="entry name" value="RADICAL SAM DOMAIN PROTEIN"/>
    <property type="match status" value="1"/>
</dbReference>
<dbReference type="Proteomes" id="UP000595897">
    <property type="component" value="Chromosome"/>
</dbReference>
<dbReference type="GO" id="GO:0046872">
    <property type="term" value="F:metal ion binding"/>
    <property type="evidence" value="ECO:0007669"/>
    <property type="project" value="UniProtKB-KW"/>
</dbReference>
<dbReference type="InterPro" id="IPR013785">
    <property type="entry name" value="Aldolase_TIM"/>
</dbReference>
<dbReference type="Pfam" id="PF04055">
    <property type="entry name" value="Radical_SAM"/>
    <property type="match status" value="1"/>
</dbReference>
<evidence type="ECO:0000313" key="7">
    <source>
        <dbReference type="Proteomes" id="UP000595897"/>
    </source>
</evidence>
<keyword evidence="3" id="KW-0408">Iron</keyword>
<dbReference type="InterPro" id="IPR007197">
    <property type="entry name" value="rSAM"/>
</dbReference>
<dbReference type="SFLD" id="SFLDS00029">
    <property type="entry name" value="Radical_SAM"/>
    <property type="match status" value="1"/>
</dbReference>
<reference evidence="6 7" key="1">
    <citation type="submission" date="2020-11" db="EMBL/GenBank/DDBJ databases">
        <title>Draft genome sequencing of a Lachnospiraceae strain isolated from anoxic soil subjected to BSD treatment.</title>
        <authorList>
            <person name="Uek A."/>
            <person name="Tonouchi A."/>
        </authorList>
    </citation>
    <scope>NUCLEOTIDE SEQUENCE [LARGE SCALE GENOMIC DNA]</scope>
    <source>
        <strain evidence="6 7">TB5</strain>
    </source>
</reference>
<dbReference type="EMBL" id="AP024169">
    <property type="protein sequence ID" value="BCN32525.1"/>
    <property type="molecule type" value="Genomic_DNA"/>
</dbReference>
<dbReference type="SUPFAM" id="SSF102114">
    <property type="entry name" value="Radical SAM enzymes"/>
    <property type="match status" value="1"/>
</dbReference>
<dbReference type="KEGG" id="ahb:bsdtb5_38200"/>
<dbReference type="InterPro" id="IPR058240">
    <property type="entry name" value="rSAM_sf"/>
</dbReference>
<keyword evidence="2" id="KW-0479">Metal-binding</keyword>
<dbReference type="PANTHER" id="PTHR11228:SF7">
    <property type="entry name" value="PQQA PEPTIDE CYCLASE"/>
    <property type="match status" value="1"/>
</dbReference>
<accession>A0A7R7EPV1</accession>
<feature type="domain" description="Radical SAM core" evidence="5">
    <location>
        <begin position="20"/>
        <end position="126"/>
    </location>
</feature>
<dbReference type="GO" id="GO:0003824">
    <property type="term" value="F:catalytic activity"/>
    <property type="evidence" value="ECO:0007669"/>
    <property type="project" value="InterPro"/>
</dbReference>
<dbReference type="RefSeq" id="WP_271713569.1">
    <property type="nucleotide sequence ID" value="NZ_AP024169.1"/>
</dbReference>
<organism evidence="6 7">
    <name type="scientific">Anaeromicropila herbilytica</name>
    <dbReference type="NCBI Taxonomy" id="2785025"/>
    <lineage>
        <taxon>Bacteria</taxon>
        <taxon>Bacillati</taxon>
        <taxon>Bacillota</taxon>
        <taxon>Clostridia</taxon>
        <taxon>Lachnospirales</taxon>
        <taxon>Lachnospiraceae</taxon>
        <taxon>Anaeromicropila</taxon>
    </lineage>
</organism>
<keyword evidence="1" id="KW-0949">S-adenosyl-L-methionine</keyword>
<sequence>MKEMDRKNRYKISMLVLWVGTKCTLKCRDCCNLIPYIDQESFEIDNIINDVINLSKICDIRYLQIQGGELFTHPEVEKIIKAIDKIDIPRIWITSNGTINLKDNILDALKKVKHPDFKISLSQYEEISEKQVRFYEILKENNIRCDKYNFYEGDGLWVSCHTEQKESDDIKAQQVFEDCTFDYCRTLVDGKLYHCGRAYGSQEYFGIKYTEHECLDIRKIMEETDDALEINNIVRDFLRNKRFKEYCRYCLGTKNVKKVPGGIQIK</sequence>